<keyword evidence="11" id="KW-0863">Zinc-finger</keyword>
<dbReference type="HOGENOM" id="CLU_463421_0_0_1"/>
<dbReference type="PROSITE" id="PS50157">
    <property type="entry name" value="ZINC_FINGER_C2H2_2"/>
    <property type="match status" value="1"/>
</dbReference>
<evidence type="ECO:0000256" key="3">
    <source>
        <dbReference type="ARBA" id="ARBA00007823"/>
    </source>
</evidence>
<dbReference type="SUPFAM" id="SSF57667">
    <property type="entry name" value="beta-beta-alpha zinc fingers"/>
    <property type="match status" value="1"/>
</dbReference>
<dbReference type="AlphaFoldDB" id="L1JZN6"/>
<dbReference type="Proteomes" id="UP000011087">
    <property type="component" value="Unassembled WGS sequence"/>
</dbReference>
<dbReference type="PROSITE" id="PS00028">
    <property type="entry name" value="ZINC_FINGER_C2H2_1"/>
    <property type="match status" value="1"/>
</dbReference>
<comment type="cofactor">
    <cofactor evidence="2">
        <name>Zn(2+)</name>
        <dbReference type="ChEBI" id="CHEBI:29105"/>
    </cofactor>
</comment>
<dbReference type="SMART" id="SM00355">
    <property type="entry name" value="ZnF_C2H2"/>
    <property type="match status" value="1"/>
</dbReference>
<name>L1JZN6_GUITC</name>
<dbReference type="GO" id="GO:0008270">
    <property type="term" value="F:zinc ion binding"/>
    <property type="evidence" value="ECO:0007669"/>
    <property type="project" value="UniProtKB-KW"/>
</dbReference>
<evidence type="ECO:0000256" key="8">
    <source>
        <dbReference type="ARBA" id="ARBA00022759"/>
    </source>
</evidence>
<keyword evidence="5" id="KW-0819">tRNA processing</keyword>
<evidence type="ECO:0000313" key="14">
    <source>
        <dbReference type="EnsemblProtists" id="EKX53583"/>
    </source>
</evidence>
<dbReference type="PANTHER" id="PTHR12553:SF49">
    <property type="entry name" value="ZINC PHOSPHODIESTERASE ELAC PROTEIN 2"/>
    <property type="match status" value="1"/>
</dbReference>
<gene>
    <name evidence="13" type="ORF">GUITHDRAFT_132689</name>
</gene>
<evidence type="ECO:0000256" key="2">
    <source>
        <dbReference type="ARBA" id="ARBA00001947"/>
    </source>
</evidence>
<reference evidence="13 15" key="1">
    <citation type="journal article" date="2012" name="Nature">
        <title>Algal genomes reveal evolutionary mosaicism and the fate of nucleomorphs.</title>
        <authorList>
            <consortium name="DOE Joint Genome Institute"/>
            <person name="Curtis B.A."/>
            <person name="Tanifuji G."/>
            <person name="Burki F."/>
            <person name="Gruber A."/>
            <person name="Irimia M."/>
            <person name="Maruyama S."/>
            <person name="Arias M.C."/>
            <person name="Ball S.G."/>
            <person name="Gile G.H."/>
            <person name="Hirakawa Y."/>
            <person name="Hopkins J.F."/>
            <person name="Kuo A."/>
            <person name="Rensing S.A."/>
            <person name="Schmutz J."/>
            <person name="Symeonidi A."/>
            <person name="Elias M."/>
            <person name="Eveleigh R.J."/>
            <person name="Herman E.K."/>
            <person name="Klute M.J."/>
            <person name="Nakayama T."/>
            <person name="Obornik M."/>
            <person name="Reyes-Prieto A."/>
            <person name="Armbrust E.V."/>
            <person name="Aves S.J."/>
            <person name="Beiko R.G."/>
            <person name="Coutinho P."/>
            <person name="Dacks J.B."/>
            <person name="Durnford D.G."/>
            <person name="Fast N.M."/>
            <person name="Green B.R."/>
            <person name="Grisdale C.J."/>
            <person name="Hempel F."/>
            <person name="Henrissat B."/>
            <person name="Hoppner M.P."/>
            <person name="Ishida K."/>
            <person name="Kim E."/>
            <person name="Koreny L."/>
            <person name="Kroth P.G."/>
            <person name="Liu Y."/>
            <person name="Malik S.B."/>
            <person name="Maier U.G."/>
            <person name="McRose D."/>
            <person name="Mock T."/>
            <person name="Neilson J.A."/>
            <person name="Onodera N.T."/>
            <person name="Poole A.M."/>
            <person name="Pritham E.J."/>
            <person name="Richards T.A."/>
            <person name="Rocap G."/>
            <person name="Roy S.W."/>
            <person name="Sarai C."/>
            <person name="Schaack S."/>
            <person name="Shirato S."/>
            <person name="Slamovits C.H."/>
            <person name="Spencer D.F."/>
            <person name="Suzuki S."/>
            <person name="Worden A.Z."/>
            <person name="Zauner S."/>
            <person name="Barry K."/>
            <person name="Bell C."/>
            <person name="Bharti A.K."/>
            <person name="Crow J.A."/>
            <person name="Grimwood J."/>
            <person name="Kramer R."/>
            <person name="Lindquist E."/>
            <person name="Lucas S."/>
            <person name="Salamov A."/>
            <person name="McFadden G.I."/>
            <person name="Lane C.E."/>
            <person name="Keeling P.J."/>
            <person name="Gray M.W."/>
            <person name="Grigoriev I.V."/>
            <person name="Archibald J.M."/>
        </authorList>
    </citation>
    <scope>NUCLEOTIDE SEQUENCE</scope>
    <source>
        <strain evidence="13 15">CCMP2712</strain>
    </source>
</reference>
<evidence type="ECO:0000256" key="11">
    <source>
        <dbReference type="PROSITE-ProRule" id="PRU00042"/>
    </source>
</evidence>
<dbReference type="GO" id="GO:0005739">
    <property type="term" value="C:mitochondrion"/>
    <property type="evidence" value="ECO:0007669"/>
    <property type="project" value="TreeGrafter"/>
</dbReference>
<dbReference type="RefSeq" id="XP_005840563.1">
    <property type="nucleotide sequence ID" value="XM_005840506.1"/>
</dbReference>
<dbReference type="OrthoDB" id="527344at2759"/>
<reference evidence="14" key="3">
    <citation type="submission" date="2015-06" db="UniProtKB">
        <authorList>
            <consortium name="EnsemblProtists"/>
        </authorList>
    </citation>
    <scope>IDENTIFICATION</scope>
</reference>
<dbReference type="InterPro" id="IPR036236">
    <property type="entry name" value="Znf_C2H2_sf"/>
</dbReference>
<dbReference type="InterPro" id="IPR047151">
    <property type="entry name" value="RNZ2-like"/>
</dbReference>
<dbReference type="PANTHER" id="PTHR12553">
    <property type="entry name" value="ZINC PHOSPHODIESTERASE ELAC PROTEIN 2"/>
    <property type="match status" value="1"/>
</dbReference>
<evidence type="ECO:0000313" key="13">
    <source>
        <dbReference type="EMBL" id="EKX53583.1"/>
    </source>
</evidence>
<dbReference type="InterPro" id="IPR013087">
    <property type="entry name" value="Znf_C2H2_type"/>
</dbReference>
<dbReference type="GeneID" id="17310572"/>
<evidence type="ECO:0000256" key="7">
    <source>
        <dbReference type="ARBA" id="ARBA00022723"/>
    </source>
</evidence>
<dbReference type="InterPro" id="IPR027794">
    <property type="entry name" value="tRNase_Z_dom"/>
</dbReference>
<dbReference type="Pfam" id="PF23023">
    <property type="entry name" value="Anti-Pycsar_Apyc1"/>
    <property type="match status" value="1"/>
</dbReference>
<keyword evidence="9" id="KW-0378">Hydrolase</keyword>
<keyword evidence="6" id="KW-0540">Nuclease</keyword>
<evidence type="ECO:0000256" key="9">
    <source>
        <dbReference type="ARBA" id="ARBA00022801"/>
    </source>
</evidence>
<evidence type="ECO:0000256" key="5">
    <source>
        <dbReference type="ARBA" id="ARBA00022694"/>
    </source>
</evidence>
<keyword evidence="8" id="KW-0255">Endonuclease</keyword>
<dbReference type="EC" id="3.1.26.11" evidence="4"/>
<dbReference type="SUPFAM" id="SSF56281">
    <property type="entry name" value="Metallo-hydrolase/oxidoreductase"/>
    <property type="match status" value="2"/>
</dbReference>
<dbReference type="KEGG" id="gtt:GUITHDRAFT_132689"/>
<keyword evidence="10" id="KW-0862">Zinc</keyword>
<dbReference type="GO" id="GO:0042781">
    <property type="term" value="F:3'-tRNA processing endoribonuclease activity"/>
    <property type="evidence" value="ECO:0007669"/>
    <property type="project" value="UniProtKB-EC"/>
</dbReference>
<dbReference type="Pfam" id="PF13691">
    <property type="entry name" value="Lactamase_B_4"/>
    <property type="match status" value="1"/>
</dbReference>
<dbReference type="STRING" id="905079.L1JZN6"/>
<evidence type="ECO:0000313" key="15">
    <source>
        <dbReference type="Proteomes" id="UP000011087"/>
    </source>
</evidence>
<dbReference type="PaxDb" id="55529-EKX53583"/>
<dbReference type="EMBL" id="JH992969">
    <property type="protein sequence ID" value="EKX53583.1"/>
    <property type="molecule type" value="Genomic_DNA"/>
</dbReference>
<feature type="domain" description="C2H2-type" evidence="12">
    <location>
        <begin position="509"/>
        <end position="532"/>
    </location>
</feature>
<evidence type="ECO:0000256" key="6">
    <source>
        <dbReference type="ARBA" id="ARBA00022722"/>
    </source>
</evidence>
<dbReference type="GO" id="GO:1990180">
    <property type="term" value="P:mitochondrial tRNA 3'-end processing"/>
    <property type="evidence" value="ECO:0007669"/>
    <property type="project" value="TreeGrafter"/>
</dbReference>
<keyword evidence="15" id="KW-1185">Reference proteome</keyword>
<evidence type="ECO:0000259" key="12">
    <source>
        <dbReference type="PROSITE" id="PS50157"/>
    </source>
</evidence>
<dbReference type="Gene3D" id="3.60.15.10">
    <property type="entry name" value="Ribonuclease Z/Hydroxyacylglutathione hydrolase-like"/>
    <property type="match status" value="2"/>
</dbReference>
<evidence type="ECO:0000256" key="1">
    <source>
        <dbReference type="ARBA" id="ARBA00000402"/>
    </source>
</evidence>
<evidence type="ECO:0000256" key="4">
    <source>
        <dbReference type="ARBA" id="ARBA00012477"/>
    </source>
</evidence>
<comment type="catalytic activity">
    <reaction evidence="1">
        <text>Endonucleolytic cleavage of RNA, removing extra 3' nucleotides from tRNA precursor, generating 3' termini of tRNAs. A 3'-hydroxy group is left at the tRNA terminus and a 5'-phosphoryl group is left at the trailer molecule.</text>
        <dbReference type="EC" id="3.1.26.11"/>
    </reaction>
</comment>
<proteinExistence type="inferred from homology"/>
<dbReference type="eggNOG" id="KOG2121">
    <property type="taxonomic scope" value="Eukaryota"/>
</dbReference>
<accession>L1JZN6</accession>
<reference evidence="15" key="2">
    <citation type="submission" date="2012-11" db="EMBL/GenBank/DDBJ databases">
        <authorList>
            <person name="Kuo A."/>
            <person name="Curtis B.A."/>
            <person name="Tanifuji G."/>
            <person name="Burki F."/>
            <person name="Gruber A."/>
            <person name="Irimia M."/>
            <person name="Maruyama S."/>
            <person name="Arias M.C."/>
            <person name="Ball S.G."/>
            <person name="Gile G.H."/>
            <person name="Hirakawa Y."/>
            <person name="Hopkins J.F."/>
            <person name="Rensing S.A."/>
            <person name="Schmutz J."/>
            <person name="Symeonidi A."/>
            <person name="Elias M."/>
            <person name="Eveleigh R.J."/>
            <person name="Herman E.K."/>
            <person name="Klute M.J."/>
            <person name="Nakayama T."/>
            <person name="Obornik M."/>
            <person name="Reyes-Prieto A."/>
            <person name="Armbrust E.V."/>
            <person name="Aves S.J."/>
            <person name="Beiko R.G."/>
            <person name="Coutinho P."/>
            <person name="Dacks J.B."/>
            <person name="Durnford D.G."/>
            <person name="Fast N.M."/>
            <person name="Green B.R."/>
            <person name="Grisdale C."/>
            <person name="Hempe F."/>
            <person name="Henrissat B."/>
            <person name="Hoppner M.P."/>
            <person name="Ishida K.-I."/>
            <person name="Kim E."/>
            <person name="Koreny L."/>
            <person name="Kroth P.G."/>
            <person name="Liu Y."/>
            <person name="Malik S.-B."/>
            <person name="Maier U.G."/>
            <person name="McRose D."/>
            <person name="Mock T."/>
            <person name="Neilson J.A."/>
            <person name="Onodera N.T."/>
            <person name="Poole A.M."/>
            <person name="Pritham E.J."/>
            <person name="Richards T.A."/>
            <person name="Rocap G."/>
            <person name="Roy S.W."/>
            <person name="Sarai C."/>
            <person name="Schaack S."/>
            <person name="Shirato S."/>
            <person name="Slamovits C.H."/>
            <person name="Spencer D.F."/>
            <person name="Suzuki S."/>
            <person name="Worden A.Z."/>
            <person name="Zauner S."/>
            <person name="Barry K."/>
            <person name="Bell C."/>
            <person name="Bharti A.K."/>
            <person name="Crow J.A."/>
            <person name="Grimwood J."/>
            <person name="Kramer R."/>
            <person name="Lindquist E."/>
            <person name="Lucas S."/>
            <person name="Salamov A."/>
            <person name="McFadden G.I."/>
            <person name="Lane C.E."/>
            <person name="Keeling P.J."/>
            <person name="Gray M.W."/>
            <person name="Grigoriev I.V."/>
            <person name="Archibald J.M."/>
        </authorList>
    </citation>
    <scope>NUCLEOTIDE SEQUENCE</scope>
    <source>
        <strain evidence="15">CCMP2712</strain>
    </source>
</reference>
<evidence type="ECO:0000256" key="10">
    <source>
        <dbReference type="ARBA" id="ARBA00022833"/>
    </source>
</evidence>
<dbReference type="Gene3D" id="3.30.160.60">
    <property type="entry name" value="Classic Zinc Finger"/>
    <property type="match status" value="1"/>
</dbReference>
<organism evidence="13">
    <name type="scientific">Guillardia theta (strain CCMP2712)</name>
    <name type="common">Cryptophyte</name>
    <dbReference type="NCBI Taxonomy" id="905079"/>
    <lineage>
        <taxon>Eukaryota</taxon>
        <taxon>Cryptophyceae</taxon>
        <taxon>Pyrenomonadales</taxon>
        <taxon>Geminigeraceae</taxon>
        <taxon>Guillardia</taxon>
    </lineage>
</organism>
<keyword evidence="7" id="KW-0479">Metal-binding</keyword>
<comment type="similarity">
    <text evidence="3">Belongs to the RNase Z family.</text>
</comment>
<dbReference type="InterPro" id="IPR036866">
    <property type="entry name" value="RibonucZ/Hydroxyglut_hydro"/>
</dbReference>
<protein>
    <recommendedName>
        <fullName evidence="4">ribonuclease Z</fullName>
        <ecNumber evidence="4">3.1.26.11</ecNumber>
    </recommendedName>
</protein>
<dbReference type="EnsemblProtists" id="EKX53583">
    <property type="protein sequence ID" value="EKX53583"/>
    <property type="gene ID" value="GUITHDRAFT_132689"/>
</dbReference>
<sequence>MSNTHSLLQSAANYGPESPPSICITTAKDRILINCPEGTQGDVSQRLMTENKLKLTNKASSFFFTQNNWEYITGITDCLLKMSEEGQTQLNLTGAVLYIVLNQSRYLRLEMFIQDSAAFKQRMERRYHLQFPDLPGKFDVKKAEELKVPKGPMRGKLVKGETIVLEDGRKISPSDCVGPGAPGGLVCVIDCPSSLHVKSLQEENVLNRMIYFVHMSPDEVLESEEYAQFTSKIPSCLNITHVIHDNNNEEVVVVMVEGRQLRRSNSKTYLRCVRKISQAAILGNFHHVDKLGLTLLKVDEKFFAPSACQYPSLLSFGPEKSGNIPRREYDRMKNIRATCGWPMQVFILPPHKQTGLKDSIPETSMMHYYCLKGCICNEEERGKLYKPFEERKAQMMENEKTSETSPNIKILFLGTGASAPFKYRTVSSILVELEDGSGVLLDAGDGTYSAMVRKMGQQKAEDILKKLKMICVSHKHADHISGVARILLKRQGLMQVKAEESRLSSDCTWECSVCGKRFTSRSSIELHQKAVHPRNIREPKKVEQDNERYSSPQDLLVIGPMWLEAWLQDLSRLENIPFTYIALTSILSH</sequence>